<keyword evidence="4" id="KW-1185">Reference proteome</keyword>
<proteinExistence type="predicted"/>
<evidence type="ECO:0000256" key="2">
    <source>
        <dbReference type="SAM" id="MobiDB-lite"/>
    </source>
</evidence>
<accession>A0ABV6R958</accession>
<dbReference type="EMBL" id="JBHLSV010000005">
    <property type="protein sequence ID" value="MFC0673522.1"/>
    <property type="molecule type" value="Genomic_DNA"/>
</dbReference>
<comment type="caution">
    <text evidence="3">The sequence shown here is derived from an EMBL/GenBank/DDBJ whole genome shotgun (WGS) entry which is preliminary data.</text>
</comment>
<name>A0ABV6R958_9MICO</name>
<dbReference type="RefSeq" id="WP_376979153.1">
    <property type="nucleotide sequence ID" value="NZ_JBHLSV010000005.1"/>
</dbReference>
<dbReference type="Proteomes" id="UP001589793">
    <property type="component" value="Unassembled WGS sequence"/>
</dbReference>
<reference evidence="3 4" key="1">
    <citation type="submission" date="2024-09" db="EMBL/GenBank/DDBJ databases">
        <authorList>
            <person name="Sun Q."/>
            <person name="Mori K."/>
        </authorList>
    </citation>
    <scope>NUCLEOTIDE SEQUENCE [LARGE SCALE GENOMIC DNA]</scope>
    <source>
        <strain evidence="3 4">CICC 10874</strain>
    </source>
</reference>
<feature type="region of interest" description="Disordered" evidence="2">
    <location>
        <begin position="170"/>
        <end position="192"/>
    </location>
</feature>
<sequence>MTRKTIRIAEGRLELHAQPDGHVLVRFRHPLPQGFSPATSVPAAVERARASLRMDGWTVEEGSESLARAIRAALAVGPVPAPAEATDAAHATDWQAIAEQHESTIETLQDELDRVRTDLDSWLNLTPRDLLDQAWEAAHVPEDGMIPAGSVYITHAEKVGIYVCASEGSPIPAEDDSQGIERRLLDPPPPRPDWMDEAERIQEILTDLGDAGFRHDPVLLSRHIAERLAEGVRVGGGEG</sequence>
<evidence type="ECO:0000313" key="4">
    <source>
        <dbReference type="Proteomes" id="UP001589793"/>
    </source>
</evidence>
<evidence type="ECO:0000256" key="1">
    <source>
        <dbReference type="SAM" id="Coils"/>
    </source>
</evidence>
<evidence type="ECO:0000313" key="3">
    <source>
        <dbReference type="EMBL" id="MFC0673522.1"/>
    </source>
</evidence>
<organism evidence="3 4">
    <name type="scientific">Brachybacterium hainanense</name>
    <dbReference type="NCBI Taxonomy" id="1541174"/>
    <lineage>
        <taxon>Bacteria</taxon>
        <taxon>Bacillati</taxon>
        <taxon>Actinomycetota</taxon>
        <taxon>Actinomycetes</taxon>
        <taxon>Micrococcales</taxon>
        <taxon>Dermabacteraceae</taxon>
        <taxon>Brachybacterium</taxon>
    </lineage>
</organism>
<feature type="coiled-coil region" evidence="1">
    <location>
        <begin position="91"/>
        <end position="125"/>
    </location>
</feature>
<keyword evidence="1" id="KW-0175">Coiled coil</keyword>
<protein>
    <submittedName>
        <fullName evidence="3">Uncharacterized protein</fullName>
    </submittedName>
</protein>
<gene>
    <name evidence="3" type="ORF">ACFFF6_06090</name>
</gene>